<dbReference type="PANTHER" id="PTHR10705">
    <property type="entry name" value="DOLICHYL-DIPHOSPHOOLIGOSACCHARIDE--PROTEIN GLYCOSYLTRANSFERASE SUBUNIT DAD1"/>
    <property type="match status" value="1"/>
</dbReference>
<evidence type="ECO:0000256" key="7">
    <source>
        <dbReference type="ARBA" id="ARBA00023136"/>
    </source>
</evidence>
<comment type="pathway">
    <text evidence="2 8">Protein modification; protein glycosylation.</text>
</comment>
<name>A0A261Y8Z1_9FUNG</name>
<protein>
    <recommendedName>
        <fullName evidence="8">Dolichyl-diphosphooligosaccharide--protein glycosyltransferase subunit OST2</fullName>
        <shortName evidence="8">Oligosaccharyl transferase subunit OST2</shortName>
    </recommendedName>
</protein>
<proteinExistence type="inferred from homology"/>
<dbReference type="AlphaFoldDB" id="A0A261Y8Z1"/>
<feature type="transmembrane region" description="Helical" evidence="8">
    <location>
        <begin position="55"/>
        <end position="75"/>
    </location>
</feature>
<feature type="transmembrane region" description="Helical" evidence="8">
    <location>
        <begin position="28"/>
        <end position="49"/>
    </location>
</feature>
<evidence type="ECO:0000256" key="4">
    <source>
        <dbReference type="ARBA" id="ARBA00022692"/>
    </source>
</evidence>
<comment type="function">
    <text evidence="8">Subunit of the oligosaccharyl transferase (OST) complex that catalyzes the initial transfer of a defined glycan (Glc(3)Man(9)GlcNAc(2) in eukaryotes) from the lipid carrier dolichol-pyrophosphate to an asparagine residue within an Asn-X-Ser/Thr consensus motif in nascent polypeptide chains, the first step in protein N-glycosylation. N-glycosylation occurs cotranslationally and the complex associates with the Sec61 complex at the channel-forming translocon complex that mediates protein translocation across the endoplasmic reticulum (ER). All subunits are required for a maximal enzyme activity.</text>
</comment>
<evidence type="ECO:0000313" key="9">
    <source>
        <dbReference type="EMBL" id="OZJ07043.1"/>
    </source>
</evidence>
<evidence type="ECO:0000313" key="10">
    <source>
        <dbReference type="Proteomes" id="UP000242875"/>
    </source>
</evidence>
<dbReference type="PIRSF" id="PIRSF005588">
    <property type="entry name" value="DAD"/>
    <property type="match status" value="1"/>
</dbReference>
<dbReference type="UniPathway" id="UPA00378"/>
<comment type="subcellular location">
    <subcellularLocation>
        <location evidence="1 8">Endoplasmic reticulum membrane</location>
        <topology evidence="1 8">Multi-pass membrane protein</topology>
    </subcellularLocation>
</comment>
<evidence type="ECO:0000256" key="6">
    <source>
        <dbReference type="ARBA" id="ARBA00022989"/>
    </source>
</evidence>
<dbReference type="GO" id="GO:0008250">
    <property type="term" value="C:oligosaccharyltransferase complex"/>
    <property type="evidence" value="ECO:0007669"/>
    <property type="project" value="EnsemblFungi"/>
</dbReference>
<comment type="subunit">
    <text evidence="8">Component of the oligosaccharyltransferase (OST) complex.</text>
</comment>
<dbReference type="PANTHER" id="PTHR10705:SF0">
    <property type="entry name" value="DOLICHYL-DIPHOSPHOOLIGOSACCHARIDE--PROTEIN GLYCOSYLTRANSFERASE SUBUNIT DAD1"/>
    <property type="match status" value="1"/>
</dbReference>
<dbReference type="InterPro" id="IPR003038">
    <property type="entry name" value="DAD/Ost2"/>
</dbReference>
<comment type="similarity">
    <text evidence="3 8">Belongs to the DAD/OST2 family.</text>
</comment>
<evidence type="ECO:0000256" key="8">
    <source>
        <dbReference type="RuleBase" id="RU361136"/>
    </source>
</evidence>
<gene>
    <name evidence="9" type="ORF">BZG36_00098</name>
</gene>
<keyword evidence="5 8" id="KW-0256">Endoplasmic reticulum</keyword>
<evidence type="ECO:0000256" key="1">
    <source>
        <dbReference type="ARBA" id="ARBA00004477"/>
    </source>
</evidence>
<evidence type="ECO:0000256" key="2">
    <source>
        <dbReference type="ARBA" id="ARBA00004922"/>
    </source>
</evidence>
<reference evidence="9 10" key="1">
    <citation type="journal article" date="2017" name="Mycologia">
        <title>Bifiguratus adelaidae, gen. et sp. nov., a new member of Mucoromycotina in endophytic and soil-dwelling habitats.</title>
        <authorList>
            <person name="Torres-Cruz T.J."/>
            <person name="Billingsley Tobias T.L."/>
            <person name="Almatruk M."/>
            <person name="Hesse C."/>
            <person name="Kuske C.R."/>
            <person name="Desiro A."/>
            <person name="Benucci G.M."/>
            <person name="Bonito G."/>
            <person name="Stajich J.E."/>
            <person name="Dunlap C."/>
            <person name="Arnold A.E."/>
            <person name="Porras-Alfaro A."/>
        </authorList>
    </citation>
    <scope>NUCLEOTIDE SEQUENCE [LARGE SCALE GENOMIC DNA]</scope>
    <source>
        <strain evidence="9 10">AZ0501</strain>
    </source>
</reference>
<dbReference type="Proteomes" id="UP000242875">
    <property type="component" value="Unassembled WGS sequence"/>
</dbReference>
<dbReference type="Pfam" id="PF02109">
    <property type="entry name" value="DAD"/>
    <property type="match status" value="1"/>
</dbReference>
<evidence type="ECO:0000256" key="3">
    <source>
        <dbReference type="ARBA" id="ARBA00009386"/>
    </source>
</evidence>
<sequence>MASTLDALAPVAKRLWTSYKSTPFQLQLVDAYLVYIMVTGIIQFLYLMVVGTYPYNAFLAGFISTVGSFVLAANLRIQANPQHDRVQDHITRKVRLGAMAFADFVVCNILLHLFVVHFLG</sequence>
<organism evidence="9 10">
    <name type="scientific">Bifiguratus adelaidae</name>
    <dbReference type="NCBI Taxonomy" id="1938954"/>
    <lineage>
        <taxon>Eukaryota</taxon>
        <taxon>Fungi</taxon>
        <taxon>Fungi incertae sedis</taxon>
        <taxon>Mucoromycota</taxon>
        <taxon>Mucoromycotina</taxon>
        <taxon>Endogonomycetes</taxon>
        <taxon>Endogonales</taxon>
        <taxon>Endogonales incertae sedis</taxon>
        <taxon>Bifiguratus</taxon>
    </lineage>
</organism>
<keyword evidence="4 8" id="KW-0812">Transmembrane</keyword>
<dbReference type="EMBL" id="MVBO01000001">
    <property type="protein sequence ID" value="OZJ07043.1"/>
    <property type="molecule type" value="Genomic_DNA"/>
</dbReference>
<dbReference type="OrthoDB" id="445566at2759"/>
<feature type="transmembrane region" description="Helical" evidence="8">
    <location>
        <begin position="96"/>
        <end position="119"/>
    </location>
</feature>
<accession>A0A261Y8Z1</accession>
<keyword evidence="10" id="KW-1185">Reference proteome</keyword>
<keyword evidence="6 8" id="KW-1133">Transmembrane helix</keyword>
<comment type="caution">
    <text evidence="9">The sequence shown here is derived from an EMBL/GenBank/DDBJ whole genome shotgun (WGS) entry which is preliminary data.</text>
</comment>
<dbReference type="GO" id="GO:0006487">
    <property type="term" value="P:protein N-linked glycosylation"/>
    <property type="evidence" value="ECO:0007669"/>
    <property type="project" value="EnsemblFungi"/>
</dbReference>
<keyword evidence="7 8" id="KW-0472">Membrane</keyword>
<evidence type="ECO:0000256" key="5">
    <source>
        <dbReference type="ARBA" id="ARBA00022824"/>
    </source>
</evidence>